<protein>
    <recommendedName>
        <fullName evidence="3">Head fiber protein</fullName>
    </recommendedName>
</protein>
<dbReference type="Gene3D" id="6.10.140.1630">
    <property type="match status" value="1"/>
</dbReference>
<keyword evidence="2" id="KW-1185">Reference proteome</keyword>
<accession>A0ABQ1H2E2</accession>
<comment type="caution">
    <text evidence="1">The sequence shown here is derived from an EMBL/GenBank/DDBJ whole genome shotgun (WGS) entry which is preliminary data.</text>
</comment>
<name>A0ABQ1H2E2_9BACL</name>
<gene>
    <name evidence="1" type="ORF">GCM10007416_32110</name>
</gene>
<proteinExistence type="predicted"/>
<dbReference type="RefSeq" id="WP_188433530.1">
    <property type="nucleotide sequence ID" value="NZ_BMEX01000021.1"/>
</dbReference>
<reference evidence="2" key="1">
    <citation type="journal article" date="2019" name="Int. J. Syst. Evol. Microbiol.">
        <title>The Global Catalogue of Microorganisms (GCM) 10K type strain sequencing project: providing services to taxonomists for standard genome sequencing and annotation.</title>
        <authorList>
            <consortium name="The Broad Institute Genomics Platform"/>
            <consortium name="The Broad Institute Genome Sequencing Center for Infectious Disease"/>
            <person name="Wu L."/>
            <person name="Ma J."/>
        </authorList>
    </citation>
    <scope>NUCLEOTIDE SEQUENCE [LARGE SCALE GENOMIC DNA]</scope>
    <source>
        <strain evidence="2">CGMCC 1.12404</strain>
    </source>
</reference>
<sequence length="144" mass="15115">MPNYSPRSGRIQTDDGQTHNIVDLLGGGTPITSQAVDINSYAPQGDKIIGEDGNIYSLVSLLQGVGGGTVSWEDVQNKPTSFPPQSHTHEISEVNNLQTELNSKLTASQAAAVADSVDAPDIATLEEKMNELLSALRAAGIIAS</sequence>
<dbReference type="EMBL" id="BMEX01000021">
    <property type="protein sequence ID" value="GGA56497.1"/>
    <property type="molecule type" value="Genomic_DNA"/>
</dbReference>
<evidence type="ECO:0008006" key="3">
    <source>
        <dbReference type="Google" id="ProtNLM"/>
    </source>
</evidence>
<dbReference type="Proteomes" id="UP000617979">
    <property type="component" value="Unassembled WGS sequence"/>
</dbReference>
<evidence type="ECO:0000313" key="1">
    <source>
        <dbReference type="EMBL" id="GGA56497.1"/>
    </source>
</evidence>
<organism evidence="1 2">
    <name type="scientific">Kroppenstedtia guangzhouensis</name>
    <dbReference type="NCBI Taxonomy" id="1274356"/>
    <lineage>
        <taxon>Bacteria</taxon>
        <taxon>Bacillati</taxon>
        <taxon>Bacillota</taxon>
        <taxon>Bacilli</taxon>
        <taxon>Bacillales</taxon>
        <taxon>Thermoactinomycetaceae</taxon>
        <taxon>Kroppenstedtia</taxon>
    </lineage>
</organism>
<evidence type="ECO:0000313" key="2">
    <source>
        <dbReference type="Proteomes" id="UP000617979"/>
    </source>
</evidence>